<evidence type="ECO:0008006" key="4">
    <source>
        <dbReference type="Google" id="ProtNLM"/>
    </source>
</evidence>
<keyword evidence="1" id="KW-0472">Membrane</keyword>
<reference evidence="2 3" key="1">
    <citation type="submission" date="2016-11" db="EMBL/GenBank/DDBJ databases">
        <authorList>
            <person name="Jaros S."/>
            <person name="Januszkiewicz K."/>
            <person name="Wedrychowicz H."/>
        </authorList>
    </citation>
    <scope>NUCLEOTIDE SEQUENCE [LARGE SCALE GENOMIC DNA]</scope>
    <source>
        <strain evidence="2 3">DSM 28715</strain>
    </source>
</reference>
<keyword evidence="1" id="KW-0812">Transmembrane</keyword>
<keyword evidence="1" id="KW-1133">Transmembrane helix</keyword>
<feature type="transmembrane region" description="Helical" evidence="1">
    <location>
        <begin position="97"/>
        <end position="116"/>
    </location>
</feature>
<feature type="transmembrane region" description="Helical" evidence="1">
    <location>
        <begin position="70"/>
        <end position="90"/>
    </location>
</feature>
<name>A0A1M5MFQ3_9RHOB</name>
<evidence type="ECO:0000256" key="1">
    <source>
        <dbReference type="SAM" id="Phobius"/>
    </source>
</evidence>
<dbReference type="InterPro" id="IPR025597">
    <property type="entry name" value="DUF4345"/>
</dbReference>
<keyword evidence="3" id="KW-1185">Reference proteome</keyword>
<feature type="transmembrane region" description="Helical" evidence="1">
    <location>
        <begin position="45"/>
        <end position="64"/>
    </location>
</feature>
<feature type="transmembrane region" description="Helical" evidence="1">
    <location>
        <begin position="6"/>
        <end position="33"/>
    </location>
</feature>
<evidence type="ECO:0000313" key="3">
    <source>
        <dbReference type="Proteomes" id="UP000184074"/>
    </source>
</evidence>
<dbReference type="Proteomes" id="UP000184074">
    <property type="component" value="Unassembled WGS sequence"/>
</dbReference>
<accession>A0A1M5MFQ3</accession>
<sequence length="118" mass="12439">MIDILNIIAAVLTIIFGSFGFLAPRFTMGALYLQTDGNTMGLSEIRASVGGLFVVTGIACLLLGTPESYFMLGVAYVGAAAGRLLSLVLDKPPFAKAFIYFAIEAVLAVWLVAANYPA</sequence>
<protein>
    <recommendedName>
        <fullName evidence="4">DUF4345 domain-containing protein</fullName>
    </recommendedName>
</protein>
<dbReference type="Pfam" id="PF14248">
    <property type="entry name" value="DUF4345"/>
    <property type="match status" value="1"/>
</dbReference>
<dbReference type="RefSeq" id="WP_072899482.1">
    <property type="nucleotide sequence ID" value="NZ_FQXB01000001.1"/>
</dbReference>
<gene>
    <name evidence="2" type="ORF">SAMN05444003_0807</name>
</gene>
<dbReference type="OrthoDB" id="7859418at2"/>
<proteinExistence type="predicted"/>
<dbReference type="AlphaFoldDB" id="A0A1M5MFQ3"/>
<dbReference type="STRING" id="1508389.SAMN05444003_0807"/>
<organism evidence="2 3">
    <name type="scientific">Cognatiyoonia sediminum</name>
    <dbReference type="NCBI Taxonomy" id="1508389"/>
    <lineage>
        <taxon>Bacteria</taxon>
        <taxon>Pseudomonadati</taxon>
        <taxon>Pseudomonadota</taxon>
        <taxon>Alphaproteobacteria</taxon>
        <taxon>Rhodobacterales</taxon>
        <taxon>Paracoccaceae</taxon>
        <taxon>Cognatiyoonia</taxon>
    </lineage>
</organism>
<dbReference type="EMBL" id="FQXB01000001">
    <property type="protein sequence ID" value="SHG76076.1"/>
    <property type="molecule type" value="Genomic_DNA"/>
</dbReference>
<evidence type="ECO:0000313" key="2">
    <source>
        <dbReference type="EMBL" id="SHG76076.1"/>
    </source>
</evidence>